<dbReference type="EMBL" id="CP002042">
    <property type="protein sequence ID" value="ADH63689.1"/>
    <property type="molecule type" value="Genomic_DNA"/>
</dbReference>
<protein>
    <recommendedName>
        <fullName evidence="3">thioredoxin-dependent peroxiredoxin</fullName>
        <ecNumber evidence="3">1.11.1.24</ecNumber>
    </recommendedName>
    <alternativeName>
        <fullName evidence="9">Thioredoxin peroxidase</fullName>
    </alternativeName>
</protein>
<dbReference type="InterPro" id="IPR000866">
    <property type="entry name" value="AhpC/TSA"/>
</dbReference>
<sequence length="156" mass="17424">MVHIGEPAPAFSLLDQEGKIHNLADYRGKWVVLYFYPKDDTPGCTKEACNFRDEKGRLEEMGAVVLGVSADDLESHGKFHAKYALNFPLLSDPSTEIIKAYGAWGVKNAYGKEYEGVLRQTFLIDPQGKVAKVWEKVRPDEHALEVAEALSELQKA</sequence>
<dbReference type="InterPro" id="IPR050924">
    <property type="entry name" value="Peroxiredoxin_BCP/PrxQ"/>
</dbReference>
<dbReference type="PANTHER" id="PTHR42801:SF4">
    <property type="entry name" value="AHPC_TSA FAMILY PROTEIN"/>
    <property type="match status" value="1"/>
</dbReference>
<keyword evidence="6" id="KW-0560">Oxidoreductase</keyword>
<evidence type="ECO:0000256" key="12">
    <source>
        <dbReference type="PIRSR" id="PIRSR000239-1"/>
    </source>
</evidence>
<name>D7BFY6_ALLS1</name>
<dbReference type="SUPFAM" id="SSF52833">
    <property type="entry name" value="Thioredoxin-like"/>
    <property type="match status" value="1"/>
</dbReference>
<dbReference type="EC" id="1.11.1.24" evidence="3"/>
<dbReference type="Gene3D" id="3.40.30.10">
    <property type="entry name" value="Glutaredoxin"/>
    <property type="match status" value="1"/>
</dbReference>
<dbReference type="NCBIfam" id="NF006960">
    <property type="entry name" value="PRK09437.1"/>
    <property type="match status" value="1"/>
</dbReference>
<feature type="domain" description="Thioredoxin" evidence="13">
    <location>
        <begin position="2"/>
        <end position="155"/>
    </location>
</feature>
<evidence type="ECO:0000313" key="15">
    <source>
        <dbReference type="Proteomes" id="UP000001916"/>
    </source>
</evidence>
<dbReference type="PROSITE" id="PS51352">
    <property type="entry name" value="THIOREDOXIN_2"/>
    <property type="match status" value="1"/>
</dbReference>
<evidence type="ECO:0000256" key="3">
    <source>
        <dbReference type="ARBA" id="ARBA00013017"/>
    </source>
</evidence>
<comment type="similarity">
    <text evidence="10">Belongs to the peroxiredoxin family. BCP/PrxQ subfamily.</text>
</comment>
<dbReference type="KEGG" id="msv:Mesil_1812"/>
<keyword evidence="5" id="KW-0049">Antioxidant</keyword>
<dbReference type="eggNOG" id="COG1225">
    <property type="taxonomic scope" value="Bacteria"/>
</dbReference>
<evidence type="ECO:0000256" key="4">
    <source>
        <dbReference type="ARBA" id="ARBA00022559"/>
    </source>
</evidence>
<evidence type="ECO:0000256" key="9">
    <source>
        <dbReference type="ARBA" id="ARBA00032824"/>
    </source>
</evidence>
<feature type="active site" description="Cysteine sulfenic acid (-SOH) intermediate; for peroxidase activity" evidence="12">
    <location>
        <position position="44"/>
    </location>
</feature>
<keyword evidence="7" id="KW-1015">Disulfide bond</keyword>
<dbReference type="InterPro" id="IPR024706">
    <property type="entry name" value="Peroxiredoxin_AhpC-typ"/>
</dbReference>
<dbReference type="Pfam" id="PF00578">
    <property type="entry name" value="AhpC-TSA"/>
    <property type="match status" value="1"/>
</dbReference>
<evidence type="ECO:0000259" key="13">
    <source>
        <dbReference type="PROSITE" id="PS51352"/>
    </source>
</evidence>
<evidence type="ECO:0000256" key="7">
    <source>
        <dbReference type="ARBA" id="ARBA00023157"/>
    </source>
</evidence>
<evidence type="ECO:0000256" key="6">
    <source>
        <dbReference type="ARBA" id="ARBA00023002"/>
    </source>
</evidence>
<dbReference type="STRING" id="526227.Mesil_1812"/>
<dbReference type="PANTHER" id="PTHR42801">
    <property type="entry name" value="THIOREDOXIN-DEPENDENT PEROXIDE REDUCTASE"/>
    <property type="match status" value="1"/>
</dbReference>
<dbReference type="PIRSF" id="PIRSF000239">
    <property type="entry name" value="AHPC"/>
    <property type="match status" value="1"/>
</dbReference>
<reference evidence="14 15" key="1">
    <citation type="journal article" date="2010" name="Stand. Genomic Sci.">
        <title>Complete genome sequence of Meiothermus silvanus type strain (VI-R2).</title>
        <authorList>
            <person name="Sikorski J."/>
            <person name="Tindall B.J."/>
            <person name="Lowry S."/>
            <person name="Lucas S."/>
            <person name="Nolan M."/>
            <person name="Copeland A."/>
            <person name="Glavina Del Rio T."/>
            <person name="Tice H."/>
            <person name="Cheng J.F."/>
            <person name="Han C."/>
            <person name="Pitluck S."/>
            <person name="Liolios K."/>
            <person name="Ivanova N."/>
            <person name="Mavromatis K."/>
            <person name="Mikhailova N."/>
            <person name="Pati A."/>
            <person name="Goodwin L."/>
            <person name="Chen A."/>
            <person name="Palaniappan K."/>
            <person name="Land M."/>
            <person name="Hauser L."/>
            <person name="Chang Y.J."/>
            <person name="Jeffries C.D."/>
            <person name="Rohde M."/>
            <person name="Goker M."/>
            <person name="Woyke T."/>
            <person name="Bristow J."/>
            <person name="Eisen J.A."/>
            <person name="Markowitz V."/>
            <person name="Hugenholtz P."/>
            <person name="Kyrpides N.C."/>
            <person name="Klenk H.P."/>
            <person name="Lapidus A."/>
        </authorList>
    </citation>
    <scope>NUCLEOTIDE SEQUENCE [LARGE SCALE GENOMIC DNA]</scope>
    <source>
        <strain evidence="15">ATCC 700542 / DSM 9946 / VI-R2</strain>
    </source>
</reference>
<dbReference type="AlphaFoldDB" id="D7BFY6"/>
<dbReference type="GO" id="GO:0005737">
    <property type="term" value="C:cytoplasm"/>
    <property type="evidence" value="ECO:0007669"/>
    <property type="project" value="TreeGrafter"/>
</dbReference>
<dbReference type="GO" id="GO:0008379">
    <property type="term" value="F:thioredoxin peroxidase activity"/>
    <property type="evidence" value="ECO:0007669"/>
    <property type="project" value="TreeGrafter"/>
</dbReference>
<evidence type="ECO:0000256" key="8">
    <source>
        <dbReference type="ARBA" id="ARBA00023284"/>
    </source>
</evidence>
<dbReference type="Proteomes" id="UP000001916">
    <property type="component" value="Chromosome"/>
</dbReference>
<dbReference type="RefSeq" id="WP_013158246.1">
    <property type="nucleotide sequence ID" value="NC_014212.1"/>
</dbReference>
<evidence type="ECO:0000256" key="1">
    <source>
        <dbReference type="ARBA" id="ARBA00003330"/>
    </source>
</evidence>
<dbReference type="InterPro" id="IPR013766">
    <property type="entry name" value="Thioredoxin_domain"/>
</dbReference>
<evidence type="ECO:0000256" key="10">
    <source>
        <dbReference type="ARBA" id="ARBA00038489"/>
    </source>
</evidence>
<evidence type="ECO:0000256" key="2">
    <source>
        <dbReference type="ARBA" id="ARBA00011245"/>
    </source>
</evidence>
<dbReference type="HOGENOM" id="CLU_042529_14_1_0"/>
<evidence type="ECO:0000256" key="5">
    <source>
        <dbReference type="ARBA" id="ARBA00022862"/>
    </source>
</evidence>
<evidence type="ECO:0000256" key="11">
    <source>
        <dbReference type="ARBA" id="ARBA00049091"/>
    </source>
</evidence>
<accession>D7BFY6</accession>
<proteinExistence type="inferred from homology"/>
<keyword evidence="8" id="KW-0676">Redox-active center</keyword>
<evidence type="ECO:0000313" key="14">
    <source>
        <dbReference type="EMBL" id="ADH63689.1"/>
    </source>
</evidence>
<dbReference type="FunFam" id="3.40.30.10:FF:000007">
    <property type="entry name" value="Thioredoxin-dependent thiol peroxidase"/>
    <property type="match status" value="1"/>
</dbReference>
<dbReference type="CDD" id="cd03017">
    <property type="entry name" value="PRX_BCP"/>
    <property type="match status" value="1"/>
</dbReference>
<organism evidence="14 15">
    <name type="scientific">Allomeiothermus silvanus (strain ATCC 700542 / DSM 9946 / NBRC 106475 / NCIMB 13440 / VI-R2)</name>
    <name type="common">Thermus silvanus</name>
    <dbReference type="NCBI Taxonomy" id="526227"/>
    <lineage>
        <taxon>Bacteria</taxon>
        <taxon>Thermotogati</taxon>
        <taxon>Deinococcota</taxon>
        <taxon>Deinococci</taxon>
        <taxon>Thermales</taxon>
        <taxon>Thermaceae</taxon>
        <taxon>Allomeiothermus</taxon>
    </lineage>
</organism>
<dbReference type="OrthoDB" id="9812811at2"/>
<keyword evidence="4" id="KW-0575">Peroxidase</keyword>
<keyword evidence="15" id="KW-1185">Reference proteome</keyword>
<dbReference type="InterPro" id="IPR036249">
    <property type="entry name" value="Thioredoxin-like_sf"/>
</dbReference>
<comment type="subunit">
    <text evidence="2">Monomer.</text>
</comment>
<gene>
    <name evidence="14" type="ordered locus">Mesil_1812</name>
</gene>
<comment type="function">
    <text evidence="1">Thiol-specific peroxidase that catalyzes the reduction of hydrogen peroxide and organic hydroperoxides to water and alcohols, respectively. Plays a role in cell protection against oxidative stress by detoxifying peroxides and as sensor of hydrogen peroxide-mediated signaling events.</text>
</comment>
<dbReference type="GO" id="GO:0034599">
    <property type="term" value="P:cellular response to oxidative stress"/>
    <property type="evidence" value="ECO:0007669"/>
    <property type="project" value="TreeGrafter"/>
</dbReference>
<comment type="catalytic activity">
    <reaction evidence="11">
        <text>a hydroperoxide + [thioredoxin]-dithiol = an alcohol + [thioredoxin]-disulfide + H2O</text>
        <dbReference type="Rhea" id="RHEA:62620"/>
        <dbReference type="Rhea" id="RHEA-COMP:10698"/>
        <dbReference type="Rhea" id="RHEA-COMP:10700"/>
        <dbReference type="ChEBI" id="CHEBI:15377"/>
        <dbReference type="ChEBI" id="CHEBI:29950"/>
        <dbReference type="ChEBI" id="CHEBI:30879"/>
        <dbReference type="ChEBI" id="CHEBI:35924"/>
        <dbReference type="ChEBI" id="CHEBI:50058"/>
        <dbReference type="EC" id="1.11.1.24"/>
    </reaction>
</comment>
<dbReference type="GO" id="GO:0045454">
    <property type="term" value="P:cell redox homeostasis"/>
    <property type="evidence" value="ECO:0007669"/>
    <property type="project" value="TreeGrafter"/>
</dbReference>